<evidence type="ECO:0000259" key="3">
    <source>
        <dbReference type="PROSITE" id="PS50904"/>
    </source>
</evidence>
<dbReference type="Pfam" id="PF04707">
    <property type="entry name" value="PRELI"/>
    <property type="match status" value="1"/>
</dbReference>
<dbReference type="AlphaFoldDB" id="A0A6V7QSA1"/>
<feature type="signal peptide" evidence="2">
    <location>
        <begin position="1"/>
        <end position="22"/>
    </location>
</feature>
<dbReference type="EMBL" id="CAJEUB010000004">
    <property type="protein sequence ID" value="CAD1845666.1"/>
    <property type="molecule type" value="Genomic_DNA"/>
</dbReference>
<proteinExistence type="predicted"/>
<keyword evidence="2" id="KW-0732">Signal</keyword>
<sequence>MEMRKIACAALVVAASAAAVFADEHAPAPAPASASFAVAPALNFSTPSPKSLSPPFDHSATPTDPSTKKKKKKKKKKKEVELLPHLPLSSPFLLPHAPPPPETLALAINPSSLFFLSYQGNGARVHAGARVPAPLGPRDHGGVAQVHRPRHPAVLSHILDVHTLSRRVDSATGRLLTTRSITVRSPTLPFLVRRVLGQDAVVCHCVESSVVDAPRRSMDIVASNASLRGLIEVEERSSYRPHPDRPAEWTVFRQETSIRCKPLSALAAVAEKVEQRCADRFLQNSVKGREVVERICKYLEAESSSAAAAASC</sequence>
<evidence type="ECO:0000256" key="1">
    <source>
        <dbReference type="SAM" id="MobiDB-lite"/>
    </source>
</evidence>
<reference evidence="4" key="1">
    <citation type="submission" date="2020-07" db="EMBL/GenBank/DDBJ databases">
        <authorList>
            <person name="Lin J."/>
        </authorList>
    </citation>
    <scope>NUCLEOTIDE SEQUENCE</scope>
</reference>
<feature type="compositionally biased region" description="Basic residues" evidence="1">
    <location>
        <begin position="68"/>
        <end position="77"/>
    </location>
</feature>
<feature type="domain" description="PRELI/MSF1" evidence="3">
    <location>
        <begin position="123"/>
        <end position="304"/>
    </location>
</feature>
<dbReference type="PROSITE" id="PS50904">
    <property type="entry name" value="PRELI_MSF1"/>
    <property type="match status" value="1"/>
</dbReference>
<dbReference type="InterPro" id="IPR006797">
    <property type="entry name" value="PRELI/MSF1_dom"/>
</dbReference>
<evidence type="ECO:0000256" key="2">
    <source>
        <dbReference type="SAM" id="SignalP"/>
    </source>
</evidence>
<gene>
    <name evidence="4" type="ORF">CB5_LOCUS28877</name>
</gene>
<organism evidence="4">
    <name type="scientific">Ananas comosus var. bracteatus</name>
    <name type="common">red pineapple</name>
    <dbReference type="NCBI Taxonomy" id="296719"/>
    <lineage>
        <taxon>Eukaryota</taxon>
        <taxon>Viridiplantae</taxon>
        <taxon>Streptophyta</taxon>
        <taxon>Embryophyta</taxon>
        <taxon>Tracheophyta</taxon>
        <taxon>Spermatophyta</taxon>
        <taxon>Magnoliopsida</taxon>
        <taxon>Liliopsida</taxon>
        <taxon>Poales</taxon>
        <taxon>Bromeliaceae</taxon>
        <taxon>Bromelioideae</taxon>
        <taxon>Ananas</taxon>
    </lineage>
</organism>
<name>A0A6V7QSA1_ANACO</name>
<feature type="region of interest" description="Disordered" evidence="1">
    <location>
        <begin position="47"/>
        <end position="81"/>
    </location>
</feature>
<feature type="chain" id="PRO_5028435911" description="PRELI/MSF1 domain-containing protein" evidence="2">
    <location>
        <begin position="23"/>
        <end position="312"/>
    </location>
</feature>
<dbReference type="PANTHER" id="PTHR11158">
    <property type="entry name" value="MSF1/PX19 RELATED"/>
    <property type="match status" value="1"/>
</dbReference>
<accession>A0A6V7QSA1</accession>
<dbReference type="GO" id="GO:0005758">
    <property type="term" value="C:mitochondrial intermembrane space"/>
    <property type="evidence" value="ECO:0007669"/>
    <property type="project" value="InterPro"/>
</dbReference>
<evidence type="ECO:0000313" key="4">
    <source>
        <dbReference type="EMBL" id="CAD1845666.1"/>
    </source>
</evidence>
<protein>
    <recommendedName>
        <fullName evidence="3">PRELI/MSF1 domain-containing protein</fullName>
    </recommendedName>
</protein>
<dbReference type="InterPro" id="IPR037365">
    <property type="entry name" value="Slowmo/Ups"/>
</dbReference>